<dbReference type="AlphaFoldDB" id="A0A9D1EUB8"/>
<accession>A0A9D1EUB8</accession>
<dbReference type="PANTHER" id="PTHR39161">
    <property type="entry name" value="ADAPTER PROTEIN MECA"/>
    <property type="match status" value="1"/>
</dbReference>
<comment type="similarity">
    <text evidence="1">Belongs to the MecA family.</text>
</comment>
<comment type="caution">
    <text evidence="2">The sequence shown here is derived from an EMBL/GenBank/DDBJ whole genome shotgun (WGS) entry which is preliminary data.</text>
</comment>
<name>A0A9D1EUB8_9FIRM</name>
<dbReference type="InterPro" id="IPR038471">
    <property type="entry name" value="MecA_C_sf"/>
</dbReference>
<dbReference type="Pfam" id="PF05389">
    <property type="entry name" value="MecA"/>
    <property type="match status" value="1"/>
</dbReference>
<evidence type="ECO:0000313" key="3">
    <source>
        <dbReference type="Proteomes" id="UP000823935"/>
    </source>
</evidence>
<dbReference type="EMBL" id="DVIQ01000060">
    <property type="protein sequence ID" value="HIS31916.1"/>
    <property type="molecule type" value="Genomic_DNA"/>
</dbReference>
<proteinExistence type="inferred from homology"/>
<reference evidence="2" key="2">
    <citation type="journal article" date="2021" name="PeerJ">
        <title>Extensive microbial diversity within the chicken gut microbiome revealed by metagenomics and culture.</title>
        <authorList>
            <person name="Gilroy R."/>
            <person name="Ravi A."/>
            <person name="Getino M."/>
            <person name="Pursley I."/>
            <person name="Horton D.L."/>
            <person name="Alikhan N.F."/>
            <person name="Baker D."/>
            <person name="Gharbi K."/>
            <person name="Hall N."/>
            <person name="Watson M."/>
            <person name="Adriaenssens E.M."/>
            <person name="Foster-Nyarko E."/>
            <person name="Jarju S."/>
            <person name="Secka A."/>
            <person name="Antonio M."/>
            <person name="Oren A."/>
            <person name="Chaudhuri R.R."/>
            <person name="La Ragione R."/>
            <person name="Hildebrand F."/>
            <person name="Pallen M.J."/>
        </authorList>
    </citation>
    <scope>NUCLEOTIDE SEQUENCE</scope>
    <source>
        <strain evidence="2">CHK190-19873</strain>
    </source>
</reference>
<reference evidence="2" key="1">
    <citation type="submission" date="2020-10" db="EMBL/GenBank/DDBJ databases">
        <authorList>
            <person name="Gilroy R."/>
        </authorList>
    </citation>
    <scope>NUCLEOTIDE SEQUENCE</scope>
    <source>
        <strain evidence="2">CHK190-19873</strain>
    </source>
</reference>
<dbReference type="Proteomes" id="UP000823935">
    <property type="component" value="Unassembled WGS sequence"/>
</dbReference>
<dbReference type="Gene3D" id="3.30.70.1950">
    <property type="match status" value="1"/>
</dbReference>
<evidence type="ECO:0000313" key="2">
    <source>
        <dbReference type="EMBL" id="HIS31916.1"/>
    </source>
</evidence>
<organism evidence="2 3">
    <name type="scientific">Candidatus Limivivens intestinipullorum</name>
    <dbReference type="NCBI Taxonomy" id="2840858"/>
    <lineage>
        <taxon>Bacteria</taxon>
        <taxon>Bacillati</taxon>
        <taxon>Bacillota</taxon>
        <taxon>Clostridia</taxon>
        <taxon>Lachnospirales</taxon>
        <taxon>Lachnospiraceae</taxon>
        <taxon>Lachnospiraceae incertae sedis</taxon>
        <taxon>Candidatus Limivivens</taxon>
    </lineage>
</organism>
<gene>
    <name evidence="2" type="ORF">IAB44_10280</name>
</gene>
<dbReference type="InterPro" id="IPR008681">
    <property type="entry name" value="Neg-reg_MecA"/>
</dbReference>
<dbReference type="PANTHER" id="PTHR39161:SF1">
    <property type="entry name" value="ADAPTER PROTEIN MECA 1"/>
    <property type="match status" value="1"/>
</dbReference>
<protein>
    <submittedName>
        <fullName evidence="2">Adaptor protein MecA</fullName>
    </submittedName>
</protein>
<evidence type="ECO:0000256" key="1">
    <source>
        <dbReference type="ARBA" id="ARBA00005397"/>
    </source>
</evidence>
<sequence length="253" mass="28904">MTFWRINDTKISCRITMDEIHEMGFDFQELTQDRQKTTEFLSTLMEKARTSLQGDLPDGIQSFSAQMLPDASVLITISCVDIEKEINDNMDLLERRIQAMNEMEKSGRLDRVRSLEGQEKAEAYNELMEDIENLLQDPSQEEEEQTQVRRLDMPGSSTCRILFPSLDETIHFCQAVNPESVAHSRLYKHGGWYYLYTDFEGDAREKKAAGFLNLAGEFGGDISGEGASEAFLKEHKKCMIPEQAVRKLNGLVK</sequence>